<evidence type="ECO:0000313" key="2">
    <source>
        <dbReference type="EMBL" id="MEU0156050.1"/>
    </source>
</evidence>
<evidence type="ECO:0008006" key="4">
    <source>
        <dbReference type="Google" id="ProtNLM"/>
    </source>
</evidence>
<name>A0ABV2VTC4_9ACTN</name>
<feature type="compositionally biased region" description="Basic and acidic residues" evidence="1">
    <location>
        <begin position="47"/>
        <end position="57"/>
    </location>
</feature>
<proteinExistence type="predicted"/>
<dbReference type="Proteomes" id="UP001550348">
    <property type="component" value="Unassembled WGS sequence"/>
</dbReference>
<protein>
    <recommendedName>
        <fullName evidence="4">DUF5709 domain-containing protein</fullName>
    </recommendedName>
</protein>
<evidence type="ECO:0000313" key="3">
    <source>
        <dbReference type="Proteomes" id="UP001550348"/>
    </source>
</evidence>
<dbReference type="EMBL" id="JBEXRX010000147">
    <property type="protein sequence ID" value="MEU0156050.1"/>
    <property type="molecule type" value="Genomic_DNA"/>
</dbReference>
<dbReference type="RefSeq" id="WP_107077814.1">
    <property type="nucleotide sequence ID" value="NZ_JBEXRX010000147.1"/>
</dbReference>
<comment type="caution">
    <text evidence="2">The sequence shown here is derived from an EMBL/GenBank/DDBJ whole genome shotgun (WGS) entry which is preliminary data.</text>
</comment>
<keyword evidence="3" id="KW-1185">Reference proteome</keyword>
<feature type="region of interest" description="Disordered" evidence="1">
    <location>
        <begin position="1"/>
        <end position="86"/>
    </location>
</feature>
<evidence type="ECO:0000256" key="1">
    <source>
        <dbReference type="SAM" id="MobiDB-lite"/>
    </source>
</evidence>
<reference evidence="2 3" key="1">
    <citation type="submission" date="2024-06" db="EMBL/GenBank/DDBJ databases">
        <title>The Natural Products Discovery Center: Release of the First 8490 Sequenced Strains for Exploring Actinobacteria Biosynthetic Diversity.</title>
        <authorList>
            <person name="Kalkreuter E."/>
            <person name="Kautsar S.A."/>
            <person name="Yang D."/>
            <person name="Bader C.D."/>
            <person name="Teijaro C.N."/>
            <person name="Fluegel L."/>
            <person name="Davis C.M."/>
            <person name="Simpson J.R."/>
            <person name="Lauterbach L."/>
            <person name="Steele A.D."/>
            <person name="Gui C."/>
            <person name="Meng S."/>
            <person name="Li G."/>
            <person name="Viehrig K."/>
            <person name="Ye F."/>
            <person name="Su P."/>
            <person name="Kiefer A.F."/>
            <person name="Nichols A."/>
            <person name="Cepeda A.J."/>
            <person name="Yan W."/>
            <person name="Fan B."/>
            <person name="Jiang Y."/>
            <person name="Adhikari A."/>
            <person name="Zheng C.-J."/>
            <person name="Schuster L."/>
            <person name="Cowan T.M."/>
            <person name="Smanski M.J."/>
            <person name="Chevrette M.G."/>
            <person name="De Carvalho L.P.S."/>
            <person name="Shen B."/>
        </authorList>
    </citation>
    <scope>NUCLEOTIDE SEQUENCE [LARGE SCALE GENOMIC DNA]</scope>
    <source>
        <strain evidence="2 3">NPDC006286</strain>
    </source>
</reference>
<gene>
    <name evidence="2" type="ORF">ABZ071_29975</name>
</gene>
<accession>A0ABV2VTC4</accession>
<sequence>MTSEESFGRATTDEPDGATAYEASLRPPGQSLHSTDDTGDDFADLPAEERRSAREVSRAGYDVAEVSGTTDPANEPEEIEEGRPER</sequence>
<organism evidence="2 3">
    <name type="scientific">Micromonospora fulviviridis</name>
    <dbReference type="NCBI Taxonomy" id="47860"/>
    <lineage>
        <taxon>Bacteria</taxon>
        <taxon>Bacillati</taxon>
        <taxon>Actinomycetota</taxon>
        <taxon>Actinomycetes</taxon>
        <taxon>Micromonosporales</taxon>
        <taxon>Micromonosporaceae</taxon>
        <taxon>Micromonospora</taxon>
    </lineage>
</organism>